<feature type="transmembrane region" description="Helical" evidence="6">
    <location>
        <begin position="306"/>
        <end position="329"/>
    </location>
</feature>
<feature type="transmembrane region" description="Helical" evidence="6">
    <location>
        <begin position="209"/>
        <end position="227"/>
    </location>
</feature>
<protein>
    <submittedName>
        <fullName evidence="8">MFS transporter</fullName>
    </submittedName>
</protein>
<dbReference type="EMBL" id="JAGSOG010000073">
    <property type="protein sequence ID" value="MBR7834871.1"/>
    <property type="molecule type" value="Genomic_DNA"/>
</dbReference>
<dbReference type="Pfam" id="PF07690">
    <property type="entry name" value="MFS_1"/>
    <property type="match status" value="1"/>
</dbReference>
<dbReference type="PANTHER" id="PTHR42718">
    <property type="entry name" value="MAJOR FACILITATOR SUPERFAMILY MULTIDRUG TRANSPORTER MFSC"/>
    <property type="match status" value="1"/>
</dbReference>
<keyword evidence="3 6" id="KW-1133">Transmembrane helix</keyword>
<feature type="transmembrane region" description="Helical" evidence="6">
    <location>
        <begin position="407"/>
        <end position="428"/>
    </location>
</feature>
<evidence type="ECO:0000256" key="2">
    <source>
        <dbReference type="ARBA" id="ARBA00022692"/>
    </source>
</evidence>
<proteinExistence type="predicted"/>
<feature type="transmembrane region" description="Helical" evidence="6">
    <location>
        <begin position="341"/>
        <end position="359"/>
    </location>
</feature>
<evidence type="ECO:0000313" key="8">
    <source>
        <dbReference type="EMBL" id="MBR7834871.1"/>
    </source>
</evidence>
<evidence type="ECO:0000256" key="1">
    <source>
        <dbReference type="ARBA" id="ARBA00004651"/>
    </source>
</evidence>
<feature type="transmembrane region" description="Helical" evidence="6">
    <location>
        <begin position="89"/>
        <end position="108"/>
    </location>
</feature>
<dbReference type="PANTHER" id="PTHR42718:SF48">
    <property type="entry name" value="CONSERVED TWO-DOMAIN MEMBRANE PROTEIN-RELATED"/>
    <property type="match status" value="1"/>
</dbReference>
<dbReference type="GO" id="GO:0005886">
    <property type="term" value="C:plasma membrane"/>
    <property type="evidence" value="ECO:0007669"/>
    <property type="project" value="UniProtKB-SubCell"/>
</dbReference>
<dbReference type="Gene3D" id="1.20.1720.10">
    <property type="entry name" value="Multidrug resistance protein D"/>
    <property type="match status" value="1"/>
</dbReference>
<evidence type="ECO:0000256" key="4">
    <source>
        <dbReference type="ARBA" id="ARBA00023136"/>
    </source>
</evidence>
<dbReference type="Proteomes" id="UP000675781">
    <property type="component" value="Unassembled WGS sequence"/>
</dbReference>
<feature type="transmembrane region" description="Helical" evidence="6">
    <location>
        <begin position="440"/>
        <end position="459"/>
    </location>
</feature>
<feature type="domain" description="Major facilitator superfamily (MFS) profile" evidence="7">
    <location>
        <begin position="22"/>
        <end position="463"/>
    </location>
</feature>
<feature type="transmembrane region" description="Helical" evidence="6">
    <location>
        <begin position="371"/>
        <end position="395"/>
    </location>
</feature>
<feature type="transmembrane region" description="Helical" evidence="6">
    <location>
        <begin position="22"/>
        <end position="44"/>
    </location>
</feature>
<dbReference type="AlphaFoldDB" id="A0A941EP95"/>
<feature type="region of interest" description="Disordered" evidence="5">
    <location>
        <begin position="463"/>
        <end position="484"/>
    </location>
</feature>
<organism evidence="8 9">
    <name type="scientific">Actinospica durhamensis</name>
    <dbReference type="NCBI Taxonomy" id="1508375"/>
    <lineage>
        <taxon>Bacteria</taxon>
        <taxon>Bacillati</taxon>
        <taxon>Actinomycetota</taxon>
        <taxon>Actinomycetes</taxon>
        <taxon>Catenulisporales</taxon>
        <taxon>Actinospicaceae</taxon>
        <taxon>Actinospica</taxon>
    </lineage>
</organism>
<keyword evidence="9" id="KW-1185">Reference proteome</keyword>
<reference evidence="8" key="1">
    <citation type="submission" date="2021-04" db="EMBL/GenBank/DDBJ databases">
        <title>Genome based classification of Actinospica acidithermotolerans sp. nov., an actinobacterium isolated from an Indonesian hot spring.</title>
        <authorList>
            <person name="Kusuma A.B."/>
            <person name="Putra K.E."/>
            <person name="Nafisah S."/>
            <person name="Loh J."/>
            <person name="Nouioui I."/>
            <person name="Goodfellow M."/>
        </authorList>
    </citation>
    <scope>NUCLEOTIDE SEQUENCE</scope>
    <source>
        <strain evidence="8">CSCA 57</strain>
    </source>
</reference>
<feature type="transmembrane region" description="Helical" evidence="6">
    <location>
        <begin position="114"/>
        <end position="139"/>
    </location>
</feature>
<sequence>MVNNSQLGAGTTPRRAATPGQVLLIVSAGVVLASLDMFIVNVALPRIAVDLHAGGIGRLSWVLNAYAIVYAALLVFFGRLADRYRRDKAFLLGVALFTLASAGCAASVDVGMLIGFRVLQAVGAALLTPTSLSLLLAAYPPQGRAGAVRAWTAFGGVAASLGPVVGGLLVAANWRLVFLVNVPLGLAALVAGARLLPRLPGEEVERPDPVGALLVTAGVGALTLGVVQGGTWGWDSPAIVTTLAAAAVLLAGLAAHTMRSRTPLIHPSLFASPAFTGSSVIAVFFSVGMGAMLLTIVLFLQQVWGWSALRAGLGIAPGPLMVPLLSFLVTGRLARRFGPGVTSAAGSVCFAAGVAWWALGTTATPDYAAGVLGGMMLTGVGVGLTLPIVMSSAAASLPAASYATGSAVVNMLRQTGLALGVAITVAILGEAGGTAAFHRAWWVTAAVSLAAVAPALTVLHRDRGHLPAPQPQPEAPRTEQLARG</sequence>
<dbReference type="SUPFAM" id="SSF103473">
    <property type="entry name" value="MFS general substrate transporter"/>
    <property type="match status" value="1"/>
</dbReference>
<dbReference type="InterPro" id="IPR020846">
    <property type="entry name" value="MFS_dom"/>
</dbReference>
<keyword evidence="2 6" id="KW-0812">Transmembrane</keyword>
<feature type="transmembrane region" description="Helical" evidence="6">
    <location>
        <begin position="279"/>
        <end position="300"/>
    </location>
</feature>
<comment type="caution">
    <text evidence="8">The sequence shown here is derived from an EMBL/GenBank/DDBJ whole genome shotgun (WGS) entry which is preliminary data.</text>
</comment>
<dbReference type="PROSITE" id="PS50850">
    <property type="entry name" value="MFS"/>
    <property type="match status" value="1"/>
</dbReference>
<dbReference type="CDD" id="cd17321">
    <property type="entry name" value="MFS_MMR_MDR_like"/>
    <property type="match status" value="1"/>
</dbReference>
<evidence type="ECO:0000256" key="5">
    <source>
        <dbReference type="SAM" id="MobiDB-lite"/>
    </source>
</evidence>
<evidence type="ECO:0000259" key="7">
    <source>
        <dbReference type="PROSITE" id="PS50850"/>
    </source>
</evidence>
<comment type="subcellular location">
    <subcellularLocation>
        <location evidence="1">Cell membrane</location>
        <topology evidence="1">Multi-pass membrane protein</topology>
    </subcellularLocation>
</comment>
<evidence type="ECO:0000313" key="9">
    <source>
        <dbReference type="Proteomes" id="UP000675781"/>
    </source>
</evidence>
<keyword evidence="4 6" id="KW-0472">Membrane</keyword>
<gene>
    <name evidence="8" type="ORF">KDL01_16480</name>
</gene>
<accession>A0A941EP95</accession>
<evidence type="ECO:0000256" key="3">
    <source>
        <dbReference type="ARBA" id="ARBA00022989"/>
    </source>
</evidence>
<dbReference type="InterPro" id="IPR011701">
    <property type="entry name" value="MFS"/>
</dbReference>
<dbReference type="Gene3D" id="1.20.1250.20">
    <property type="entry name" value="MFS general substrate transporter like domains"/>
    <property type="match status" value="1"/>
</dbReference>
<dbReference type="RefSeq" id="WP_212529386.1">
    <property type="nucleotide sequence ID" value="NZ_JAGSOG010000073.1"/>
</dbReference>
<dbReference type="InterPro" id="IPR036259">
    <property type="entry name" value="MFS_trans_sf"/>
</dbReference>
<feature type="transmembrane region" description="Helical" evidence="6">
    <location>
        <begin position="56"/>
        <end position="77"/>
    </location>
</feature>
<feature type="transmembrane region" description="Helical" evidence="6">
    <location>
        <begin position="151"/>
        <end position="172"/>
    </location>
</feature>
<feature type="transmembrane region" description="Helical" evidence="6">
    <location>
        <begin position="178"/>
        <end position="197"/>
    </location>
</feature>
<name>A0A941EP95_9ACTN</name>
<evidence type="ECO:0000256" key="6">
    <source>
        <dbReference type="SAM" id="Phobius"/>
    </source>
</evidence>
<feature type="transmembrane region" description="Helical" evidence="6">
    <location>
        <begin position="239"/>
        <end position="258"/>
    </location>
</feature>
<dbReference type="GO" id="GO:0022857">
    <property type="term" value="F:transmembrane transporter activity"/>
    <property type="evidence" value="ECO:0007669"/>
    <property type="project" value="InterPro"/>
</dbReference>